<comment type="caution">
    <text evidence="1">The sequence shown here is derived from an EMBL/GenBank/DDBJ whole genome shotgun (WGS) entry which is preliminary data.</text>
</comment>
<gene>
    <name evidence="1" type="ORF">Tdes44962_MAKER00973</name>
</gene>
<name>A0A9W7SJJ2_9PEZI</name>
<dbReference type="Pfam" id="PF00805">
    <property type="entry name" value="Pentapeptide"/>
    <property type="match status" value="1"/>
</dbReference>
<accession>A0A9W7SJJ2</accession>
<dbReference type="AlphaFoldDB" id="A0A9W7SJJ2"/>
<dbReference type="InterPro" id="IPR001646">
    <property type="entry name" value="5peptide_repeat"/>
</dbReference>
<protein>
    <recommendedName>
        <fullName evidence="3">Pentapeptide repeat-containing protein</fullName>
    </recommendedName>
</protein>
<reference evidence="1 2" key="2">
    <citation type="journal article" date="2021" name="Curr. Genet.">
        <title>Genetic response to nitrogen starvation in the aggressive Eucalyptus foliar pathogen Teratosphaeria destructans.</title>
        <authorList>
            <person name="Havenga M."/>
            <person name="Wingfield B.D."/>
            <person name="Wingfield M.J."/>
            <person name="Dreyer L.L."/>
            <person name="Roets F."/>
            <person name="Aylward J."/>
        </authorList>
    </citation>
    <scope>NUCLEOTIDE SEQUENCE [LARGE SCALE GENOMIC DNA]</scope>
    <source>
        <strain evidence="1">CMW44962</strain>
    </source>
</reference>
<dbReference type="Proteomes" id="UP001138500">
    <property type="component" value="Unassembled WGS sequence"/>
</dbReference>
<organism evidence="1 2">
    <name type="scientific">Teratosphaeria destructans</name>
    <dbReference type="NCBI Taxonomy" id="418781"/>
    <lineage>
        <taxon>Eukaryota</taxon>
        <taxon>Fungi</taxon>
        <taxon>Dikarya</taxon>
        <taxon>Ascomycota</taxon>
        <taxon>Pezizomycotina</taxon>
        <taxon>Dothideomycetes</taxon>
        <taxon>Dothideomycetidae</taxon>
        <taxon>Mycosphaerellales</taxon>
        <taxon>Teratosphaeriaceae</taxon>
        <taxon>Teratosphaeria</taxon>
    </lineage>
</organism>
<dbReference type="Gene3D" id="2.160.20.80">
    <property type="entry name" value="E3 ubiquitin-protein ligase SopA"/>
    <property type="match status" value="1"/>
</dbReference>
<dbReference type="OrthoDB" id="433512at2759"/>
<evidence type="ECO:0000313" key="1">
    <source>
        <dbReference type="EMBL" id="KAH9815725.1"/>
    </source>
</evidence>
<dbReference type="EMBL" id="RIBY02002422">
    <property type="protein sequence ID" value="KAH9815725.1"/>
    <property type="molecule type" value="Genomic_DNA"/>
</dbReference>
<evidence type="ECO:0008006" key="3">
    <source>
        <dbReference type="Google" id="ProtNLM"/>
    </source>
</evidence>
<proteinExistence type="predicted"/>
<sequence length="282" mass="31404">MATTTPDCRSSEDIILQKMERVTLTDGPASAKPTIAPQTVASAEEEDEHDMTWMSAKPAGFHASGTFFCVRIQHCVTSHFRLNVCFHQDVKYTACEIDGLTLNNCLFDNVIFEDCSFYNVTLHHICLRNVVFRNIAFVDYLWTDEEVVNGELGLDSLKSVRTGSRLGGSIPSDIAGVDWITRASATAAAPSQSDEELARRLDHELNGETDTWNAWENASGACIKDPQRGWTWRHGSYSSSVNTTQWRDQTNENIGAGPARHTLAQASFSSRLEVADYPHVWQ</sequence>
<evidence type="ECO:0000313" key="2">
    <source>
        <dbReference type="Proteomes" id="UP001138500"/>
    </source>
</evidence>
<reference evidence="1 2" key="1">
    <citation type="journal article" date="2018" name="IMA Fungus">
        <title>IMA Genome-F 10: Nine draft genome sequences of Claviceps purpurea s.lat., including C. arundinis, C. humidiphila, and C. cf. spartinae, pseudomolecules for the pitch canker pathogen Fusarium circinatum, draft genome of Davidsoniella eucalypti, Grosmannia galeiformis, Quambalaria eucalypti, and Teratosphaeria destructans.</title>
        <authorList>
            <person name="Wingfield B.D."/>
            <person name="Liu M."/>
            <person name="Nguyen H.D."/>
            <person name="Lane F.A."/>
            <person name="Morgan S.W."/>
            <person name="De Vos L."/>
            <person name="Wilken P.M."/>
            <person name="Duong T.A."/>
            <person name="Aylward J."/>
            <person name="Coetzee M.P."/>
            <person name="Dadej K."/>
            <person name="De Beer Z.W."/>
            <person name="Findlay W."/>
            <person name="Havenga M."/>
            <person name="Kolarik M."/>
            <person name="Menzies J.G."/>
            <person name="Naidoo K."/>
            <person name="Pochopski O."/>
            <person name="Shoukouhi P."/>
            <person name="Santana Q.C."/>
            <person name="Seifert K.A."/>
            <person name="Soal N."/>
            <person name="Steenkamp E.T."/>
            <person name="Tatham C.T."/>
            <person name="van der Nest M.A."/>
            <person name="Wingfield M.J."/>
        </authorList>
    </citation>
    <scope>NUCLEOTIDE SEQUENCE [LARGE SCALE GENOMIC DNA]</scope>
    <source>
        <strain evidence="1">CMW44962</strain>
    </source>
</reference>
<keyword evidence="2" id="KW-1185">Reference proteome</keyword>
<dbReference type="SUPFAM" id="SSF141571">
    <property type="entry name" value="Pentapeptide repeat-like"/>
    <property type="match status" value="1"/>
</dbReference>